<proteinExistence type="predicted"/>
<keyword evidence="2" id="KW-1185">Reference proteome</keyword>
<gene>
    <name evidence="1" type="ORF">AFUS01_LOCUS9618</name>
</gene>
<dbReference type="OrthoDB" id="10683973at2759"/>
<dbReference type="AlphaFoldDB" id="A0A8J2JHL7"/>
<evidence type="ECO:0000313" key="2">
    <source>
        <dbReference type="Proteomes" id="UP000708208"/>
    </source>
</evidence>
<dbReference type="EMBL" id="CAJVCH010069696">
    <property type="protein sequence ID" value="CAG7720336.1"/>
    <property type="molecule type" value="Genomic_DNA"/>
</dbReference>
<evidence type="ECO:0000313" key="1">
    <source>
        <dbReference type="EMBL" id="CAG7720336.1"/>
    </source>
</evidence>
<sequence>MNSGDEKDFIEGKIFRNKYFIYRAGNQITVGKTEINCPEDVFALPPLAALTFNEIEYKGSMLKIIWREKQDPLLTEQVNWQLNPSMKWSKLTAEFYQDWTRNENEIQTDVETYRYSNFMSSGHLQKLV</sequence>
<organism evidence="1 2">
    <name type="scientific">Allacma fusca</name>
    <dbReference type="NCBI Taxonomy" id="39272"/>
    <lineage>
        <taxon>Eukaryota</taxon>
        <taxon>Metazoa</taxon>
        <taxon>Ecdysozoa</taxon>
        <taxon>Arthropoda</taxon>
        <taxon>Hexapoda</taxon>
        <taxon>Collembola</taxon>
        <taxon>Symphypleona</taxon>
        <taxon>Sminthuridae</taxon>
        <taxon>Allacma</taxon>
    </lineage>
</organism>
<name>A0A8J2JHL7_9HEXA</name>
<dbReference type="Proteomes" id="UP000708208">
    <property type="component" value="Unassembled WGS sequence"/>
</dbReference>
<protein>
    <submittedName>
        <fullName evidence="1">Uncharacterized protein</fullName>
    </submittedName>
</protein>
<comment type="caution">
    <text evidence="1">The sequence shown here is derived from an EMBL/GenBank/DDBJ whole genome shotgun (WGS) entry which is preliminary data.</text>
</comment>
<reference evidence="1" key="1">
    <citation type="submission" date="2021-06" db="EMBL/GenBank/DDBJ databases">
        <authorList>
            <person name="Hodson N. C."/>
            <person name="Mongue J. A."/>
            <person name="Jaron S. K."/>
        </authorList>
    </citation>
    <scope>NUCLEOTIDE SEQUENCE</scope>
</reference>
<accession>A0A8J2JHL7</accession>